<proteinExistence type="predicted"/>
<comment type="caution">
    <text evidence="2">The sequence shown here is derived from an EMBL/GenBank/DDBJ whole genome shotgun (WGS) entry which is preliminary data.</text>
</comment>
<evidence type="ECO:0000259" key="1">
    <source>
        <dbReference type="Pfam" id="PF02602"/>
    </source>
</evidence>
<dbReference type="EMBL" id="JBEPLU010000001">
    <property type="protein sequence ID" value="MET3526457.1"/>
    <property type="molecule type" value="Genomic_DNA"/>
</dbReference>
<name>A0ABV2EI66_9CAUL</name>
<gene>
    <name evidence="2" type="ORF">ABID41_001552</name>
</gene>
<keyword evidence="2" id="KW-0456">Lyase</keyword>
<dbReference type="Proteomes" id="UP001549110">
    <property type="component" value="Unassembled WGS sequence"/>
</dbReference>
<dbReference type="InterPro" id="IPR036108">
    <property type="entry name" value="4pyrrol_syn_uPrphyn_synt_sf"/>
</dbReference>
<protein>
    <submittedName>
        <fullName evidence="2">Uroporphyrinogen-III synthase</fullName>
        <ecNumber evidence="2">4.2.1.75</ecNumber>
    </submittedName>
</protein>
<organism evidence="2 3">
    <name type="scientific">Phenylobacterium koreense</name>
    <dbReference type="NCBI Taxonomy" id="266125"/>
    <lineage>
        <taxon>Bacteria</taxon>
        <taxon>Pseudomonadati</taxon>
        <taxon>Pseudomonadota</taxon>
        <taxon>Alphaproteobacteria</taxon>
        <taxon>Caulobacterales</taxon>
        <taxon>Caulobacteraceae</taxon>
        <taxon>Phenylobacterium</taxon>
    </lineage>
</organism>
<sequence>MPRPQKIWITRAQPGADATAARVRERGHEPFVAPLLEVRSLADAEVDLAGVKALAFTSANGVRAFAGLSAVRDLQVFAVGAATAQAAKVAGFRRILSTDGDVAALAEGIAARRGEIGGLVLHPGAAELAGDLAGALARADVEVRAQALYETVPVALSAEQMAALSDVDVALVHSPKGGKALAAVLEAQPQPHLRLLAMSQAALAPLLGTTAAARLSSPFPLEAALLNLIDRQP</sequence>
<dbReference type="Pfam" id="PF02602">
    <property type="entry name" value="HEM4"/>
    <property type="match status" value="1"/>
</dbReference>
<dbReference type="InterPro" id="IPR003754">
    <property type="entry name" value="4pyrrol_synth_uPrphyn_synth"/>
</dbReference>
<evidence type="ECO:0000313" key="3">
    <source>
        <dbReference type="Proteomes" id="UP001549110"/>
    </source>
</evidence>
<dbReference type="RefSeq" id="WP_354297379.1">
    <property type="nucleotide sequence ID" value="NZ_JBEPLU010000001.1"/>
</dbReference>
<dbReference type="GO" id="GO:0004852">
    <property type="term" value="F:uroporphyrinogen-III synthase activity"/>
    <property type="evidence" value="ECO:0007669"/>
    <property type="project" value="UniProtKB-EC"/>
</dbReference>
<reference evidence="2 3" key="1">
    <citation type="submission" date="2024-06" db="EMBL/GenBank/DDBJ databases">
        <title>Genomic Encyclopedia of Type Strains, Phase IV (KMG-IV): sequencing the most valuable type-strain genomes for metagenomic binning, comparative biology and taxonomic classification.</title>
        <authorList>
            <person name="Goeker M."/>
        </authorList>
    </citation>
    <scope>NUCLEOTIDE SEQUENCE [LARGE SCALE GENOMIC DNA]</scope>
    <source>
        <strain evidence="2 3">DSM 17809</strain>
    </source>
</reference>
<dbReference type="Gene3D" id="3.40.50.10090">
    <property type="match status" value="1"/>
</dbReference>
<feature type="domain" description="Tetrapyrrole biosynthesis uroporphyrinogen III synthase" evidence="1">
    <location>
        <begin position="17"/>
        <end position="203"/>
    </location>
</feature>
<dbReference type="EC" id="4.2.1.75" evidence="2"/>
<keyword evidence="3" id="KW-1185">Reference proteome</keyword>
<dbReference type="SUPFAM" id="SSF69618">
    <property type="entry name" value="HemD-like"/>
    <property type="match status" value="1"/>
</dbReference>
<evidence type="ECO:0000313" key="2">
    <source>
        <dbReference type="EMBL" id="MET3526457.1"/>
    </source>
</evidence>
<dbReference type="CDD" id="cd06578">
    <property type="entry name" value="HemD"/>
    <property type="match status" value="1"/>
</dbReference>
<accession>A0ABV2EI66</accession>